<dbReference type="Pfam" id="PF00117">
    <property type="entry name" value="GATase"/>
    <property type="match status" value="1"/>
</dbReference>
<keyword evidence="7" id="KW-1185">Reference proteome</keyword>
<dbReference type="GO" id="GO:0004049">
    <property type="term" value="F:anthranilate synthase activity"/>
    <property type="evidence" value="ECO:0007669"/>
    <property type="project" value="UniProtKB-EC"/>
</dbReference>
<dbReference type="PANTHER" id="PTHR11236:SF49">
    <property type="entry name" value="ANTHRANILATE SYNTHASE COMPONENT 1"/>
    <property type="match status" value="1"/>
</dbReference>
<proteinExistence type="predicted"/>
<dbReference type="Proteomes" id="UP000035199">
    <property type="component" value="Chromosome"/>
</dbReference>
<keyword evidence="6" id="KW-0032">Aminotransferase</keyword>
<dbReference type="SUPFAM" id="SSF52317">
    <property type="entry name" value="Class I glutamine amidotransferase-like"/>
    <property type="match status" value="1"/>
</dbReference>
<dbReference type="KEGG" id="cmv:CMUST_14530"/>
<dbReference type="AlphaFoldDB" id="A0A0G3H1C9"/>
<dbReference type="RefSeq" id="WP_047263078.1">
    <property type="nucleotide sequence ID" value="NZ_CP011542.1"/>
</dbReference>
<evidence type="ECO:0000256" key="1">
    <source>
        <dbReference type="ARBA" id="ARBA00012266"/>
    </source>
</evidence>
<dbReference type="EMBL" id="CP011542">
    <property type="protein sequence ID" value="AKK07199.1"/>
    <property type="molecule type" value="Genomic_DNA"/>
</dbReference>
<evidence type="ECO:0000256" key="3">
    <source>
        <dbReference type="ARBA" id="ARBA00047683"/>
    </source>
</evidence>
<dbReference type="InterPro" id="IPR005801">
    <property type="entry name" value="ADC_synthase"/>
</dbReference>
<dbReference type="GO" id="GO:0000162">
    <property type="term" value="P:L-tryptophan biosynthetic process"/>
    <property type="evidence" value="ECO:0007669"/>
    <property type="project" value="TreeGrafter"/>
</dbReference>
<organism evidence="6 7">
    <name type="scientific">Corynebacterium mustelae</name>
    <dbReference type="NCBI Taxonomy" id="571915"/>
    <lineage>
        <taxon>Bacteria</taxon>
        <taxon>Bacillati</taxon>
        <taxon>Actinomycetota</taxon>
        <taxon>Actinomycetes</taxon>
        <taxon>Mycobacteriales</taxon>
        <taxon>Corynebacteriaceae</taxon>
        <taxon>Corynebacterium</taxon>
    </lineage>
</organism>
<dbReference type="InterPro" id="IPR015890">
    <property type="entry name" value="Chorismate_C"/>
</dbReference>
<dbReference type="PROSITE" id="PS51273">
    <property type="entry name" value="GATASE_TYPE_1"/>
    <property type="match status" value="1"/>
</dbReference>
<dbReference type="STRING" id="571915.CMUST_14530"/>
<dbReference type="InterPro" id="IPR019999">
    <property type="entry name" value="Anth_synth_I-like"/>
</dbReference>
<dbReference type="GO" id="GO:0008483">
    <property type="term" value="F:transaminase activity"/>
    <property type="evidence" value="ECO:0007669"/>
    <property type="project" value="UniProtKB-KW"/>
</dbReference>
<dbReference type="PATRIC" id="fig|571915.4.peg.3121"/>
<name>A0A0G3H1C9_9CORY</name>
<accession>A0A0G3H1C9</accession>
<evidence type="ECO:0000313" key="7">
    <source>
        <dbReference type="Proteomes" id="UP000035199"/>
    </source>
</evidence>
<dbReference type="OrthoDB" id="9803598at2"/>
<dbReference type="Gene3D" id="3.40.50.880">
    <property type="match status" value="1"/>
</dbReference>
<dbReference type="Gene3D" id="3.60.120.10">
    <property type="entry name" value="Anthranilate synthase"/>
    <property type="match status" value="1"/>
</dbReference>
<evidence type="ECO:0000259" key="5">
    <source>
        <dbReference type="Pfam" id="PF00425"/>
    </source>
</evidence>
<feature type="domain" description="Chorismate-utilising enzyme C-terminal" evidence="5">
    <location>
        <begin position="168"/>
        <end position="385"/>
    </location>
</feature>
<dbReference type="InterPro" id="IPR029062">
    <property type="entry name" value="Class_I_gatase-like"/>
</dbReference>
<keyword evidence="2" id="KW-0456">Lyase</keyword>
<evidence type="ECO:0000256" key="2">
    <source>
        <dbReference type="ARBA" id="ARBA00023239"/>
    </source>
</evidence>
<dbReference type="InterPro" id="IPR017926">
    <property type="entry name" value="GATASE"/>
</dbReference>
<evidence type="ECO:0000259" key="4">
    <source>
        <dbReference type="Pfam" id="PF00117"/>
    </source>
</evidence>
<reference evidence="6 7" key="1">
    <citation type="journal article" date="2015" name="Genome Announc.">
        <title>Complete Genome Sequence of the Type Strain Corynebacterium mustelae DSM 45274, Isolated from Various Tissues of a Male Ferret with Lethal Sepsis.</title>
        <authorList>
            <person name="Ruckert C."/>
            <person name="Eimer J."/>
            <person name="Winkler A."/>
            <person name="Tauch A."/>
        </authorList>
    </citation>
    <scope>NUCLEOTIDE SEQUENCE [LARGE SCALE GENOMIC DNA]</scope>
    <source>
        <strain evidence="6 7">DSM 45274</strain>
    </source>
</reference>
<dbReference type="SUPFAM" id="SSF56322">
    <property type="entry name" value="ADC synthase"/>
    <property type="match status" value="1"/>
</dbReference>
<dbReference type="PANTHER" id="PTHR11236">
    <property type="entry name" value="AMINOBENZOATE/ANTHRANILATE SYNTHASE"/>
    <property type="match status" value="1"/>
</dbReference>
<feature type="domain" description="Glutamine amidotransferase" evidence="4">
    <location>
        <begin position="455"/>
        <end position="620"/>
    </location>
</feature>
<dbReference type="EC" id="4.1.3.27" evidence="1"/>
<keyword evidence="6" id="KW-0808">Transferase</keyword>
<dbReference type="PRINTS" id="PR00097">
    <property type="entry name" value="ANTSNTHASEII"/>
</dbReference>
<gene>
    <name evidence="6" type="ORF">CMUST_14530</name>
</gene>
<evidence type="ECO:0000313" key="6">
    <source>
        <dbReference type="EMBL" id="AKK07199.1"/>
    </source>
</evidence>
<comment type="catalytic activity">
    <reaction evidence="3">
        <text>chorismate + L-glutamine = anthranilate + pyruvate + L-glutamate + H(+)</text>
        <dbReference type="Rhea" id="RHEA:21732"/>
        <dbReference type="ChEBI" id="CHEBI:15361"/>
        <dbReference type="ChEBI" id="CHEBI:15378"/>
        <dbReference type="ChEBI" id="CHEBI:16567"/>
        <dbReference type="ChEBI" id="CHEBI:29748"/>
        <dbReference type="ChEBI" id="CHEBI:29985"/>
        <dbReference type="ChEBI" id="CHEBI:58359"/>
        <dbReference type="EC" id="4.1.3.27"/>
    </reaction>
</comment>
<sequence>MVYSPGLTILNRAWKKCTDSGKPFFLKIAREDPSRVYIYEGEKVICLDSILEINQCCQESDLQCFMFPYSAIAERDSIVVQDDLKPMMFNVTQHQVLSIDETDREQALLFAKNANAEVTILPNNSDEEQKEMFNYAQEVLIETGEGCNFVFRRDYHVAFPKNILADQAAWACFLGVLSSKSVGYWNYVWFDGMNFVVGASPESLITLCNGEAKMTPISGTYKGEADSRTVEQFLLDEKEIYELNMVLDEELKIMAKLCKDWISVDGPQIIQSGNILHTGYSINGKLTSSLGEALLEALGAPTVVGSPARSAEKHIASIERSSRGFYAGACGVIQRSPGGAHEVESALVIRSMELGVGDSVGKISAGATIVRDSEPALEVEEVDVKAYAVAKMMGLTLGIPDSPCAQKKSFDRIDWLVESNKIRQIIDRRAQQIPAVWRGMNRNKYSASEANEKVLLIECGDNFIWMIAHILQGEGYEVTVIKWDCAMVDLKDFNCVVLGPGPGDPRVEDRRAKAILNWAQLAKEKNVAICAVCLSHQILAKADGYQIARVPGRSAQGRRSEFDVGGGKTQKFAAYNSFEVIDYKTMRTLNYRKTQGFRSFQWHPESVLSEDGANFLRREVSSLINEKRQTK</sequence>
<dbReference type="Pfam" id="PF00425">
    <property type="entry name" value="Chorismate_bind"/>
    <property type="match status" value="1"/>
</dbReference>
<protein>
    <recommendedName>
        <fullName evidence="1">anthranilate synthase</fullName>
        <ecNumber evidence="1">4.1.3.27</ecNumber>
    </recommendedName>
</protein>
<keyword evidence="6" id="KW-0315">Glutamine amidotransferase</keyword>
<reference evidence="7" key="2">
    <citation type="submission" date="2015-05" db="EMBL/GenBank/DDBJ databases">
        <title>Complete genome sequence of Corynebacterium mustelae DSM 45274, isolated from various tissues of a male ferret with lethal sepsis.</title>
        <authorList>
            <person name="Ruckert C."/>
            <person name="Albersmeier A."/>
            <person name="Winkler A."/>
            <person name="Tauch A."/>
        </authorList>
    </citation>
    <scope>NUCLEOTIDE SEQUENCE [LARGE SCALE GENOMIC DNA]</scope>
    <source>
        <strain evidence="7">DSM 45274</strain>
    </source>
</reference>